<reference evidence="3" key="1">
    <citation type="submission" date="2015-06" db="EMBL/GenBank/DDBJ databases">
        <title>Comparative genomics of Burkholderia leaf nodule symbionts.</title>
        <authorList>
            <person name="Carlier A."/>
            <person name="Eberl L."/>
            <person name="Pinto-Carbo M."/>
        </authorList>
    </citation>
    <scope>NUCLEOTIDE SEQUENCE [LARGE SCALE GENOMIC DNA]</scope>
    <source>
        <strain evidence="3">UZHbot4</strain>
    </source>
</reference>
<dbReference type="InterPro" id="IPR036237">
    <property type="entry name" value="Xyl_isomerase-like_sf"/>
</dbReference>
<dbReference type="Gene3D" id="3.30.390.30">
    <property type="match status" value="1"/>
</dbReference>
<feature type="domain" description="Reductase C-terminal" evidence="1">
    <location>
        <begin position="13"/>
        <end position="84"/>
    </location>
</feature>
<dbReference type="OrthoDB" id="2555274at2"/>
<name>A0A0L0MH12_9BURK</name>
<sequence>MLGHAEPFDAVSWFWSDQYDTTIQIAGMPSHGATTVIREAGDDARVYFALDGDGILVGASGIGQAGQIAKDVRIAQALIARRARRCGHARGSFDQTAFSFKRHARRHDMTQRLVVFQSLWAMERRNTDGHERTLEENVRMIAQAGFDGVSAHYTKRDDVRTLAALLKEHGLQAEGQCFPRTVSDLAPVLENALEFGVHHIDVQPDVRPRTVRECVALLEGWQRLADDAGVHMYIETHRDRMTTDLHFTLDLLDAMPDLKLLADLSHYLVAREFPYPVSDENHAMIHRILDQSWAFHGCVASREQVQVEVSFEPHRMWVDLFLDWWTYGFASWRRRAGPDDTLAFTCELGPKPYAIIGRDGNDTTDRWAEALLMKEWIECIWRETEVSTR</sequence>
<protein>
    <recommendedName>
        <fullName evidence="1">Reductase C-terminal domain-containing protein</fullName>
    </recommendedName>
</protein>
<proteinExistence type="predicted"/>
<dbReference type="PANTHER" id="PTHR12110">
    <property type="entry name" value="HYDROXYPYRUVATE ISOMERASE"/>
    <property type="match status" value="1"/>
</dbReference>
<dbReference type="PANTHER" id="PTHR12110:SF21">
    <property type="entry name" value="XYLOSE ISOMERASE-LIKE TIM BARREL DOMAIN-CONTAINING PROTEIN"/>
    <property type="match status" value="1"/>
</dbReference>
<organism evidence="2 3">
    <name type="scientific">Candidatus Burkholderia verschuerenii</name>
    <dbReference type="NCBI Taxonomy" id="242163"/>
    <lineage>
        <taxon>Bacteria</taxon>
        <taxon>Pseudomonadati</taxon>
        <taxon>Pseudomonadota</taxon>
        <taxon>Betaproteobacteria</taxon>
        <taxon>Burkholderiales</taxon>
        <taxon>Burkholderiaceae</taxon>
        <taxon>Burkholderia</taxon>
    </lineage>
</organism>
<evidence type="ECO:0000259" key="1">
    <source>
        <dbReference type="Pfam" id="PF14759"/>
    </source>
</evidence>
<dbReference type="Proteomes" id="UP000036959">
    <property type="component" value="Unassembled WGS sequence"/>
</dbReference>
<dbReference type="InterPro" id="IPR016156">
    <property type="entry name" value="FAD/NAD-linked_Rdtase_dimer_sf"/>
</dbReference>
<accession>A0A0L0MH12</accession>
<comment type="caution">
    <text evidence="2">The sequence shown here is derived from an EMBL/GenBank/DDBJ whole genome shotgun (WGS) entry which is preliminary data.</text>
</comment>
<dbReference type="SUPFAM" id="SSF51658">
    <property type="entry name" value="Xylose isomerase-like"/>
    <property type="match status" value="1"/>
</dbReference>
<dbReference type="AlphaFoldDB" id="A0A0L0MH12"/>
<keyword evidence="3" id="KW-1185">Reference proteome</keyword>
<evidence type="ECO:0000313" key="2">
    <source>
        <dbReference type="EMBL" id="KND61603.1"/>
    </source>
</evidence>
<dbReference type="Pfam" id="PF14759">
    <property type="entry name" value="Reductase_C"/>
    <property type="match status" value="1"/>
</dbReference>
<evidence type="ECO:0000313" key="3">
    <source>
        <dbReference type="Proteomes" id="UP000036959"/>
    </source>
</evidence>
<gene>
    <name evidence="2" type="ORF">BVER_06088</name>
</gene>
<dbReference type="RefSeq" id="WP_157055935.1">
    <property type="nucleotide sequence ID" value="NZ_LFJJ01000016.1"/>
</dbReference>
<dbReference type="SUPFAM" id="SSF55424">
    <property type="entry name" value="FAD/NAD-linked reductases, dimerisation (C-terminal) domain"/>
    <property type="match status" value="1"/>
</dbReference>
<dbReference type="InterPro" id="IPR028202">
    <property type="entry name" value="Reductase_C"/>
</dbReference>
<dbReference type="InterPro" id="IPR050312">
    <property type="entry name" value="IolE/XylAMocC-like"/>
</dbReference>
<dbReference type="EMBL" id="LFJJ01000016">
    <property type="protein sequence ID" value="KND61603.1"/>
    <property type="molecule type" value="Genomic_DNA"/>
</dbReference>
<dbReference type="Gene3D" id="3.20.20.150">
    <property type="entry name" value="Divalent-metal-dependent TIM barrel enzymes"/>
    <property type="match status" value="1"/>
</dbReference>